<name>A0A1I8FQ65_9PLAT</name>
<keyword evidence="1" id="KW-1185">Reference proteome</keyword>
<accession>A0A1I8FQ65</accession>
<organism evidence="1 2">
    <name type="scientific">Macrostomum lignano</name>
    <dbReference type="NCBI Taxonomy" id="282301"/>
    <lineage>
        <taxon>Eukaryota</taxon>
        <taxon>Metazoa</taxon>
        <taxon>Spiralia</taxon>
        <taxon>Lophotrochozoa</taxon>
        <taxon>Platyhelminthes</taxon>
        <taxon>Rhabditophora</taxon>
        <taxon>Macrostomorpha</taxon>
        <taxon>Macrostomida</taxon>
        <taxon>Macrostomidae</taxon>
        <taxon>Macrostomum</taxon>
    </lineage>
</organism>
<reference evidence="2" key="1">
    <citation type="submission" date="2016-11" db="UniProtKB">
        <authorList>
            <consortium name="WormBaseParasite"/>
        </authorList>
    </citation>
    <scope>IDENTIFICATION</scope>
</reference>
<protein>
    <submittedName>
        <fullName evidence="2">Roc domain-containing protein</fullName>
    </submittedName>
</protein>
<dbReference type="SUPFAM" id="SSF52058">
    <property type="entry name" value="L domain-like"/>
    <property type="match status" value="1"/>
</dbReference>
<proteinExistence type="predicted"/>
<dbReference type="Gene3D" id="3.80.10.10">
    <property type="entry name" value="Ribonuclease Inhibitor"/>
    <property type="match status" value="1"/>
</dbReference>
<dbReference type="AlphaFoldDB" id="A0A1I8FQ65"/>
<evidence type="ECO:0000313" key="2">
    <source>
        <dbReference type="WBParaSite" id="maker-unitig_43183-snap-gene-0.1-mRNA-1"/>
    </source>
</evidence>
<dbReference type="InterPro" id="IPR032675">
    <property type="entry name" value="LRR_dom_sf"/>
</dbReference>
<sequence>VLPTPETSRKLYHLSTLKSIDLSYNSIDQFPSQRTGPPLCSEKIDLSHNRIDSVNLNGGDRHWPVGVRWPPFDLSHNPNLTSLPDEIGNLSKLWEHATRRLKLSLDASLIRVEPRTSSCWSGFGGRGKTSLLRALHEAENSRETVAAPTVGIAVTPWSPAFTVEGCDARLRRLKPCGWCEHQKPQAPACPVICVGTHADTLRPEPRHDHSRILFEQESRHTDSSTRLRRRLSNYVGGRRAITCDGPDGAWSYVKAETLVMEEGAPIPARLNCQDLPSALLPVGYQLRKMRPTARGMAVPSCMAQIADCSRKFNGFIRVGPWASLCGSQIRSAVHWQTDHEEDRTSLFPVHAQIPQYLRIWSKFRKSVLRALDPRNLLLVVIDREPFITLPLPSILKMGQDGVMFACLASLRATWNRRRPPQLPLTYEAFFLRANLRGEAHPRRGGRRGLQLQALRWFGICGVPLCPNGAYLLAQIADIIDVVIEECGTPA</sequence>
<dbReference type="WBParaSite" id="maker-unitig_43183-snap-gene-0.1-mRNA-1">
    <property type="protein sequence ID" value="maker-unitig_43183-snap-gene-0.1-mRNA-1"/>
    <property type="gene ID" value="maker-unitig_43183-snap-gene-0.1"/>
</dbReference>
<dbReference type="Proteomes" id="UP000095280">
    <property type="component" value="Unplaced"/>
</dbReference>
<evidence type="ECO:0000313" key="1">
    <source>
        <dbReference type="Proteomes" id="UP000095280"/>
    </source>
</evidence>